<evidence type="ECO:0000313" key="2">
    <source>
        <dbReference type="Proteomes" id="UP001608902"/>
    </source>
</evidence>
<organism evidence="1 2">
    <name type="scientific">Gnathostoma spinigerum</name>
    <dbReference type="NCBI Taxonomy" id="75299"/>
    <lineage>
        <taxon>Eukaryota</taxon>
        <taxon>Metazoa</taxon>
        <taxon>Ecdysozoa</taxon>
        <taxon>Nematoda</taxon>
        <taxon>Chromadorea</taxon>
        <taxon>Rhabditida</taxon>
        <taxon>Spirurina</taxon>
        <taxon>Gnathostomatomorpha</taxon>
        <taxon>Gnathostomatoidea</taxon>
        <taxon>Gnathostomatidae</taxon>
        <taxon>Gnathostoma</taxon>
    </lineage>
</organism>
<gene>
    <name evidence="1" type="ORF">AB6A40_006604</name>
</gene>
<dbReference type="AlphaFoldDB" id="A0ABD6EIU2"/>
<reference evidence="1 2" key="1">
    <citation type="submission" date="2024-08" db="EMBL/GenBank/DDBJ databases">
        <title>Gnathostoma spinigerum genome.</title>
        <authorList>
            <person name="Gonzalez-Bertolin B."/>
            <person name="Monzon S."/>
            <person name="Zaballos A."/>
            <person name="Jimenez P."/>
            <person name="Dekumyoy P."/>
            <person name="Varona S."/>
            <person name="Cuesta I."/>
            <person name="Sumanam S."/>
            <person name="Adisakwattana P."/>
            <person name="Gasser R.B."/>
            <person name="Hernandez-Gonzalez A."/>
            <person name="Young N.D."/>
            <person name="Perteguer M.J."/>
        </authorList>
    </citation>
    <scope>NUCLEOTIDE SEQUENCE [LARGE SCALE GENOMIC DNA]</scope>
    <source>
        <strain evidence="1">AL3</strain>
        <tissue evidence="1">Liver</tissue>
    </source>
</reference>
<keyword evidence="2" id="KW-1185">Reference proteome</keyword>
<sequence length="74" mass="8765">MLECLSFIVNGQLTIIQSILTPIKRSSLDVHRYQVTLEDFRLNARMHFIRIFKAVTLWDIIECARETILDEQEE</sequence>
<accession>A0ABD6EIU2</accession>
<dbReference type="EMBL" id="JBGFUD010004778">
    <property type="protein sequence ID" value="MFH4979895.1"/>
    <property type="molecule type" value="Genomic_DNA"/>
</dbReference>
<dbReference type="Proteomes" id="UP001608902">
    <property type="component" value="Unassembled WGS sequence"/>
</dbReference>
<evidence type="ECO:0000313" key="1">
    <source>
        <dbReference type="EMBL" id="MFH4979895.1"/>
    </source>
</evidence>
<protein>
    <submittedName>
        <fullName evidence="1">Uncharacterized protein</fullName>
    </submittedName>
</protein>
<proteinExistence type="predicted"/>
<name>A0ABD6EIU2_9BILA</name>
<comment type="caution">
    <text evidence="1">The sequence shown here is derived from an EMBL/GenBank/DDBJ whole genome shotgun (WGS) entry which is preliminary data.</text>
</comment>